<dbReference type="GO" id="GO:0044550">
    <property type="term" value="P:secondary metabolite biosynthetic process"/>
    <property type="evidence" value="ECO:0007669"/>
    <property type="project" value="TreeGrafter"/>
</dbReference>
<dbReference type="Pfam" id="PF00550">
    <property type="entry name" value="PP-binding"/>
    <property type="match status" value="1"/>
</dbReference>
<dbReference type="Gene3D" id="3.40.50.12230">
    <property type="match status" value="1"/>
</dbReference>
<dbReference type="PROSITE" id="PS00012">
    <property type="entry name" value="PHOSPHOPANTETHEINE"/>
    <property type="match status" value="1"/>
</dbReference>
<dbReference type="SUPFAM" id="SSF51197">
    <property type="entry name" value="Clavaminate synthase-like"/>
    <property type="match status" value="1"/>
</dbReference>
<gene>
    <name evidence="4" type="ORF">MiSe_71940</name>
</gene>
<dbReference type="InterPro" id="IPR025110">
    <property type="entry name" value="AMP-bd_C"/>
</dbReference>
<dbReference type="InterPro" id="IPR011034">
    <property type="entry name" value="Formyl_transferase-like_C_sf"/>
</dbReference>
<dbReference type="GO" id="GO:0003824">
    <property type="term" value="F:catalytic activity"/>
    <property type="evidence" value="ECO:0007669"/>
    <property type="project" value="InterPro"/>
</dbReference>
<dbReference type="FunFam" id="1.10.1200.10:FF:000016">
    <property type="entry name" value="Non-ribosomal peptide synthase"/>
    <property type="match status" value="1"/>
</dbReference>
<dbReference type="CDD" id="cd08700">
    <property type="entry name" value="FMT_C_OzmH_like"/>
    <property type="match status" value="1"/>
</dbReference>
<dbReference type="InterPro" id="IPR000873">
    <property type="entry name" value="AMP-dep_synth/lig_dom"/>
</dbReference>
<evidence type="ECO:0000256" key="2">
    <source>
        <dbReference type="ARBA" id="ARBA00022553"/>
    </source>
</evidence>
<dbReference type="Gene3D" id="3.30.300.30">
    <property type="match status" value="1"/>
</dbReference>
<evidence type="ECO:0000259" key="3">
    <source>
        <dbReference type="PROSITE" id="PS50075"/>
    </source>
</evidence>
<dbReference type="PANTHER" id="PTHR45527">
    <property type="entry name" value="NONRIBOSOMAL PEPTIDE SYNTHETASE"/>
    <property type="match status" value="1"/>
</dbReference>
<protein>
    <submittedName>
        <fullName evidence="4">Amino acid adenylation domain-containing protein</fullName>
    </submittedName>
</protein>
<reference evidence="4" key="1">
    <citation type="submission" date="2019-10" db="EMBL/GenBank/DDBJ databases">
        <title>Draft genome sequece of Microseira wollei NIES-4236.</title>
        <authorList>
            <person name="Yamaguchi H."/>
            <person name="Suzuki S."/>
            <person name="Kawachi M."/>
        </authorList>
    </citation>
    <scope>NUCLEOTIDE SEQUENCE</scope>
    <source>
        <strain evidence="4">NIES-4236</strain>
    </source>
</reference>
<dbReference type="PANTHER" id="PTHR45527:SF14">
    <property type="entry name" value="PLIPASTATIN SYNTHASE SUBUNIT B"/>
    <property type="match status" value="1"/>
</dbReference>
<dbReference type="PROSITE" id="PS50075">
    <property type="entry name" value="CARRIER"/>
    <property type="match status" value="1"/>
</dbReference>
<dbReference type="Gene3D" id="3.40.50.1820">
    <property type="entry name" value="alpha/beta hydrolase"/>
    <property type="match status" value="1"/>
</dbReference>
<dbReference type="InterPro" id="IPR036736">
    <property type="entry name" value="ACP-like_sf"/>
</dbReference>
<dbReference type="Pfam" id="PF13193">
    <property type="entry name" value="AMP-binding_C"/>
    <property type="match status" value="1"/>
</dbReference>
<dbReference type="Proteomes" id="UP001050975">
    <property type="component" value="Unassembled WGS sequence"/>
</dbReference>
<dbReference type="GO" id="GO:0031177">
    <property type="term" value="F:phosphopantetheine binding"/>
    <property type="evidence" value="ECO:0007669"/>
    <property type="project" value="InterPro"/>
</dbReference>
<dbReference type="Pfam" id="PF00501">
    <property type="entry name" value="AMP-binding"/>
    <property type="match status" value="1"/>
</dbReference>
<dbReference type="AlphaFoldDB" id="A0AAV3XHH0"/>
<name>A0AAV3XHH0_9CYAN</name>
<dbReference type="Gene3D" id="3.40.50.12780">
    <property type="entry name" value="N-terminal domain of ligase-like"/>
    <property type="match status" value="1"/>
</dbReference>
<feature type="domain" description="Carrier" evidence="3">
    <location>
        <begin position="486"/>
        <end position="561"/>
    </location>
</feature>
<dbReference type="SMART" id="SM00823">
    <property type="entry name" value="PKS_PP"/>
    <property type="match status" value="1"/>
</dbReference>
<dbReference type="InterPro" id="IPR020806">
    <property type="entry name" value="PKS_PP-bd"/>
</dbReference>
<dbReference type="RefSeq" id="WP_226589812.1">
    <property type="nucleotide sequence ID" value="NZ_BLAY01000161.1"/>
</dbReference>
<keyword evidence="2" id="KW-0597">Phosphoprotein</keyword>
<evidence type="ECO:0000313" key="5">
    <source>
        <dbReference type="Proteomes" id="UP001050975"/>
    </source>
</evidence>
<dbReference type="InterPro" id="IPR045851">
    <property type="entry name" value="AMP-bd_C_sf"/>
</dbReference>
<keyword evidence="1" id="KW-0596">Phosphopantetheine</keyword>
<comment type="caution">
    <text evidence="4">The sequence shown here is derived from an EMBL/GenBank/DDBJ whole genome shotgun (WGS) entry which is preliminary data.</text>
</comment>
<dbReference type="GO" id="GO:0072330">
    <property type="term" value="P:monocarboxylic acid biosynthetic process"/>
    <property type="evidence" value="ECO:0007669"/>
    <property type="project" value="UniProtKB-ARBA"/>
</dbReference>
<dbReference type="InterPro" id="IPR006162">
    <property type="entry name" value="Ppantetheine_attach_site"/>
</dbReference>
<proteinExistence type="predicted"/>
<keyword evidence="5" id="KW-1185">Reference proteome</keyword>
<dbReference type="SUPFAM" id="SSF56801">
    <property type="entry name" value="Acetyl-CoA synthetase-like"/>
    <property type="match status" value="1"/>
</dbReference>
<sequence>MEELIDELASDQVLAKQQNLDERTYFPRSQRLLAGGILSFNCCACDMDAVVRGLDFGSYCNRLGLAKLAIGSELLVVSKVEVLAQKSESPPGTVTAIEPGFLRVATASYDIALRQVLTMDGQTQSLSDLVDRFGLQVGYRFGEIESDRTERIEQLHGLIAQHEAFWVERLGALQPIAIPHAQRMALRLEPKRYGCVKMPVSDGVTAFLTQRYPDWNPGVPSAIAELVRAKRIPDGVGTVNLAGEALPLQVVELLYQQETIQEVFNLDGPSEDTVYSTYALVRQDGQKAPPIGRPIANTQTYILDADRQPVPIGVPGELHLGGAGLARGYLNRPELTEQKFISHRFNKEPEARLDKTGDVVRYLPDGNIEFLGPIDHQVKIRGNRIELAELESVLGQHPNLREVVVTAREDVPGDKRLFADVARNHKQGIIVRKLRRCLKDKLPDYMMPSAFVLLSKLPRTPNGKVDRRALPAPDQARPELEETFEIPRTPVEEVLVGIWTQVLGLDKVGVQDNFFELGGHSLLATQVISRVRDAFSVELSLYSLFEAPTITSLAEKVEAARREGVGLQAPPILPRTIEDQLPRNAFYGNGEPIENTVLDQSGIYQKTAVTLSWQKGDILMLDNFLASHGREILYNQEKS</sequence>
<dbReference type="GO" id="GO:0043041">
    <property type="term" value="P:amino acid activation for nonribosomal peptide biosynthetic process"/>
    <property type="evidence" value="ECO:0007669"/>
    <property type="project" value="TreeGrafter"/>
</dbReference>
<dbReference type="FunFam" id="2.30.38.10:FF:000001">
    <property type="entry name" value="Non-ribosomal peptide synthetase PvdI"/>
    <property type="match status" value="1"/>
</dbReference>
<dbReference type="SUPFAM" id="SSF50486">
    <property type="entry name" value="FMT C-terminal domain-like"/>
    <property type="match status" value="1"/>
</dbReference>
<dbReference type="EMBL" id="BLAY01000161">
    <property type="protein sequence ID" value="GET42377.1"/>
    <property type="molecule type" value="Genomic_DNA"/>
</dbReference>
<dbReference type="FunFam" id="3.30.300.30:FF:000010">
    <property type="entry name" value="Enterobactin synthetase component F"/>
    <property type="match status" value="1"/>
</dbReference>
<dbReference type="SUPFAM" id="SSF47336">
    <property type="entry name" value="ACP-like"/>
    <property type="match status" value="1"/>
</dbReference>
<dbReference type="GO" id="GO:0005829">
    <property type="term" value="C:cytosol"/>
    <property type="evidence" value="ECO:0007669"/>
    <property type="project" value="TreeGrafter"/>
</dbReference>
<organism evidence="4 5">
    <name type="scientific">Microseira wollei NIES-4236</name>
    <dbReference type="NCBI Taxonomy" id="2530354"/>
    <lineage>
        <taxon>Bacteria</taxon>
        <taxon>Bacillati</taxon>
        <taxon>Cyanobacteriota</taxon>
        <taxon>Cyanophyceae</taxon>
        <taxon>Oscillatoriophycideae</taxon>
        <taxon>Aerosakkonematales</taxon>
        <taxon>Aerosakkonemataceae</taxon>
        <taxon>Microseira</taxon>
    </lineage>
</organism>
<dbReference type="InterPro" id="IPR009081">
    <property type="entry name" value="PP-bd_ACP"/>
</dbReference>
<dbReference type="InterPro" id="IPR029058">
    <property type="entry name" value="AB_hydrolase_fold"/>
</dbReference>
<accession>A0AAV3XHH0</accession>
<evidence type="ECO:0000256" key="1">
    <source>
        <dbReference type="ARBA" id="ARBA00022450"/>
    </source>
</evidence>
<evidence type="ECO:0000313" key="4">
    <source>
        <dbReference type="EMBL" id="GET42377.1"/>
    </source>
</evidence>
<dbReference type="InterPro" id="IPR042099">
    <property type="entry name" value="ANL_N_sf"/>
</dbReference>